<gene>
    <name evidence="3" type="ORF">SAMN04488530_101154</name>
</gene>
<keyword evidence="1" id="KW-1133">Transmembrane helix</keyword>
<proteinExistence type="predicted"/>
<protein>
    <submittedName>
        <fullName evidence="3">Biofilm PGA synthesis N-glycosyltransferase PgaC</fullName>
    </submittedName>
</protein>
<keyword evidence="4" id="KW-1185">Reference proteome</keyword>
<sequence>MTWKMLKEGNRVYFEPMAVAFTDVPIKLSHFVKQRSRWARGMIEALREVKPWQQPLVFYKFLTGIDLIILYMDFSYTFFWIPGLILALFFKKYYIVGPMMLLVLPLTLASFWILYRFQSKVVFKNLNLRVRKNHIGFIIFILAYQMIMSPVSLYGYVQELVGIKRVWE</sequence>
<dbReference type="Pfam" id="PF13632">
    <property type="entry name" value="Glyco_trans_2_3"/>
    <property type="match status" value="1"/>
</dbReference>
<dbReference type="Proteomes" id="UP000243255">
    <property type="component" value="Unassembled WGS sequence"/>
</dbReference>
<dbReference type="InterPro" id="IPR001173">
    <property type="entry name" value="Glyco_trans_2-like"/>
</dbReference>
<name>A0A1M5JHS5_9FIRM</name>
<feature type="transmembrane region" description="Helical" evidence="1">
    <location>
        <begin position="93"/>
        <end position="115"/>
    </location>
</feature>
<dbReference type="RefSeq" id="WP_242948788.1">
    <property type="nucleotide sequence ID" value="NZ_BAABCH010000027.1"/>
</dbReference>
<evidence type="ECO:0000313" key="4">
    <source>
        <dbReference type="Proteomes" id="UP000243255"/>
    </source>
</evidence>
<accession>A0A1M5JHS5</accession>
<evidence type="ECO:0000313" key="3">
    <source>
        <dbReference type="EMBL" id="SHG40156.1"/>
    </source>
</evidence>
<keyword evidence="1" id="KW-0472">Membrane</keyword>
<feature type="domain" description="Glycosyltransferase 2-like" evidence="2">
    <location>
        <begin position="3"/>
        <end position="111"/>
    </location>
</feature>
<dbReference type="SUPFAM" id="SSF53448">
    <property type="entry name" value="Nucleotide-diphospho-sugar transferases"/>
    <property type="match status" value="1"/>
</dbReference>
<feature type="transmembrane region" description="Helical" evidence="1">
    <location>
        <begin position="57"/>
        <end position="81"/>
    </location>
</feature>
<dbReference type="STRING" id="1121321.SAMN04488530_101154"/>
<dbReference type="EMBL" id="FQWX01000001">
    <property type="protein sequence ID" value="SHG40156.1"/>
    <property type="molecule type" value="Genomic_DNA"/>
</dbReference>
<evidence type="ECO:0000259" key="2">
    <source>
        <dbReference type="Pfam" id="PF13632"/>
    </source>
</evidence>
<keyword evidence="3" id="KW-0808">Transferase</keyword>
<dbReference type="InterPro" id="IPR029044">
    <property type="entry name" value="Nucleotide-diphossugar_trans"/>
</dbReference>
<dbReference type="GO" id="GO:0016740">
    <property type="term" value="F:transferase activity"/>
    <property type="evidence" value="ECO:0007669"/>
    <property type="project" value="UniProtKB-KW"/>
</dbReference>
<keyword evidence="1" id="KW-0812">Transmembrane</keyword>
<reference evidence="4" key="1">
    <citation type="submission" date="2016-11" db="EMBL/GenBank/DDBJ databases">
        <authorList>
            <person name="Varghese N."/>
            <person name="Submissions S."/>
        </authorList>
    </citation>
    <scope>NUCLEOTIDE SEQUENCE [LARGE SCALE GENOMIC DNA]</scope>
    <source>
        <strain evidence="4">DSM 2635</strain>
    </source>
</reference>
<dbReference type="AlphaFoldDB" id="A0A1M5JHS5"/>
<evidence type="ECO:0000256" key="1">
    <source>
        <dbReference type="SAM" id="Phobius"/>
    </source>
</evidence>
<organism evidence="3 4">
    <name type="scientific">Asaccharospora irregularis DSM 2635</name>
    <dbReference type="NCBI Taxonomy" id="1121321"/>
    <lineage>
        <taxon>Bacteria</taxon>
        <taxon>Bacillati</taxon>
        <taxon>Bacillota</taxon>
        <taxon>Clostridia</taxon>
        <taxon>Peptostreptococcales</taxon>
        <taxon>Peptostreptococcaceae</taxon>
        <taxon>Asaccharospora</taxon>
    </lineage>
</organism>
<feature type="transmembrane region" description="Helical" evidence="1">
    <location>
        <begin position="135"/>
        <end position="157"/>
    </location>
</feature>